<dbReference type="SUPFAM" id="SSF100950">
    <property type="entry name" value="NagB/RpiA/CoA transferase-like"/>
    <property type="match status" value="1"/>
</dbReference>
<dbReference type="PIRSF" id="PIRSF020269">
    <property type="entry name" value="DUF1121"/>
    <property type="match status" value="1"/>
</dbReference>
<feature type="domain" description="LUD" evidence="1">
    <location>
        <begin position="13"/>
        <end position="213"/>
    </location>
</feature>
<gene>
    <name evidence="2" type="ORF">GGQ74_002066</name>
</gene>
<dbReference type="PANTHER" id="PTHR36179:SF2">
    <property type="entry name" value="LUD DOMAIN-CONTAINING PROTEIN"/>
    <property type="match status" value="1"/>
</dbReference>
<protein>
    <recommendedName>
        <fullName evidence="1">LUD domain-containing protein</fullName>
    </recommendedName>
</protein>
<dbReference type="InterPro" id="IPR003741">
    <property type="entry name" value="LUD_dom"/>
</dbReference>
<dbReference type="AlphaFoldDB" id="A0A846QPZ2"/>
<dbReference type="InterPro" id="IPR009501">
    <property type="entry name" value="UCP020269"/>
</dbReference>
<organism evidence="2 3">
    <name type="scientific">Desulfobaculum xiamenense</name>
    <dbReference type="NCBI Taxonomy" id="995050"/>
    <lineage>
        <taxon>Bacteria</taxon>
        <taxon>Pseudomonadati</taxon>
        <taxon>Thermodesulfobacteriota</taxon>
        <taxon>Desulfovibrionia</taxon>
        <taxon>Desulfovibrionales</taxon>
        <taxon>Desulfovibrionaceae</taxon>
        <taxon>Desulfobaculum</taxon>
    </lineage>
</organism>
<dbReference type="RefSeq" id="WP_167941465.1">
    <property type="nucleotide sequence ID" value="NZ_JAATJA010000002.1"/>
</dbReference>
<dbReference type="Proteomes" id="UP000580856">
    <property type="component" value="Unassembled WGS sequence"/>
</dbReference>
<accession>A0A846QPZ2</accession>
<dbReference type="InterPro" id="IPR037171">
    <property type="entry name" value="NagB/RpiA_transferase-like"/>
</dbReference>
<sequence length="219" mass="23530">MDNPVQAFRSGRLEQVAKALERNGFAATVVPDENAARELVLGSIIPELVAQGAKVAAFGGSVTVVHSGVYEAVKAHPDLEVLDTYDRTDPAHTLELRRQALLSDIFITGTNAVTEDGKLVNLDGTGNRVAALAYGPRNVIVLVGGNKVVADVDSGMRRIREYAAPVNAIRLDRKTPCTKTLHCEDCSSPDRICNSWLVTAKSAPKKRIRVVLIDAEAGF</sequence>
<dbReference type="Gene3D" id="3.40.50.10420">
    <property type="entry name" value="NagB/RpiA/CoA transferase-like"/>
    <property type="match status" value="1"/>
</dbReference>
<evidence type="ECO:0000313" key="2">
    <source>
        <dbReference type="EMBL" id="NJB68393.1"/>
    </source>
</evidence>
<dbReference type="PANTHER" id="PTHR36179">
    <property type="entry name" value="LUD_DOM DOMAIN-CONTAINING PROTEIN"/>
    <property type="match status" value="1"/>
</dbReference>
<name>A0A846QPZ2_9BACT</name>
<comment type="caution">
    <text evidence="2">The sequence shown here is derived from an EMBL/GenBank/DDBJ whole genome shotgun (WGS) entry which is preliminary data.</text>
</comment>
<dbReference type="InterPro" id="IPR024185">
    <property type="entry name" value="FTHF_cligase-like_sf"/>
</dbReference>
<evidence type="ECO:0000259" key="1">
    <source>
        <dbReference type="Pfam" id="PF02589"/>
    </source>
</evidence>
<dbReference type="Pfam" id="PF02589">
    <property type="entry name" value="LUD_dom"/>
    <property type="match status" value="1"/>
</dbReference>
<keyword evidence="3" id="KW-1185">Reference proteome</keyword>
<reference evidence="2 3" key="1">
    <citation type="submission" date="2020-03" db="EMBL/GenBank/DDBJ databases">
        <title>Genomic Encyclopedia of Type Strains, Phase IV (KMG-IV): sequencing the most valuable type-strain genomes for metagenomic binning, comparative biology and taxonomic classification.</title>
        <authorList>
            <person name="Goeker M."/>
        </authorList>
    </citation>
    <scope>NUCLEOTIDE SEQUENCE [LARGE SCALE GENOMIC DNA]</scope>
    <source>
        <strain evidence="2 3">DSM 24233</strain>
    </source>
</reference>
<proteinExistence type="predicted"/>
<dbReference type="EMBL" id="JAATJA010000002">
    <property type="protein sequence ID" value="NJB68393.1"/>
    <property type="molecule type" value="Genomic_DNA"/>
</dbReference>
<evidence type="ECO:0000313" key="3">
    <source>
        <dbReference type="Proteomes" id="UP000580856"/>
    </source>
</evidence>